<dbReference type="OMA" id="RREPIQN"/>
<dbReference type="InterPro" id="IPR010736">
    <property type="entry name" value="SHIPPO-rpt"/>
</dbReference>
<proteinExistence type="predicted"/>
<dbReference type="Pfam" id="PF07004">
    <property type="entry name" value="SHIPPO-rpt"/>
    <property type="match status" value="1"/>
</dbReference>
<reference evidence="2" key="1">
    <citation type="submission" date="2021-01" db="EMBL/GenBank/DDBJ databases">
        <authorList>
            <consortium name="Genoscope - CEA"/>
            <person name="William W."/>
        </authorList>
    </citation>
    <scope>NUCLEOTIDE SEQUENCE</scope>
</reference>
<dbReference type="Proteomes" id="UP000688137">
    <property type="component" value="Unassembled WGS sequence"/>
</dbReference>
<evidence type="ECO:0000313" key="3">
    <source>
        <dbReference type="Proteomes" id="UP000688137"/>
    </source>
</evidence>
<dbReference type="AlphaFoldDB" id="A0A8S1MDZ2"/>
<organism evidence="2 3">
    <name type="scientific">Paramecium primaurelia</name>
    <dbReference type="NCBI Taxonomy" id="5886"/>
    <lineage>
        <taxon>Eukaryota</taxon>
        <taxon>Sar</taxon>
        <taxon>Alveolata</taxon>
        <taxon>Ciliophora</taxon>
        <taxon>Intramacronucleata</taxon>
        <taxon>Oligohymenophorea</taxon>
        <taxon>Peniculida</taxon>
        <taxon>Parameciidae</taxon>
        <taxon>Paramecium</taxon>
    </lineage>
</organism>
<comment type="caution">
    <text evidence="2">The sequence shown here is derived from an EMBL/GenBank/DDBJ whole genome shotgun (WGS) entry which is preliminary data.</text>
</comment>
<evidence type="ECO:0000313" key="2">
    <source>
        <dbReference type="EMBL" id="CAD8076541.1"/>
    </source>
</evidence>
<name>A0A8S1MDZ2_PARPR</name>
<keyword evidence="3" id="KW-1185">Reference proteome</keyword>
<feature type="compositionally biased region" description="Polar residues" evidence="1">
    <location>
        <begin position="1"/>
        <end position="20"/>
    </location>
</feature>
<feature type="region of interest" description="Disordered" evidence="1">
    <location>
        <begin position="231"/>
        <end position="252"/>
    </location>
</feature>
<sequence length="252" mass="27668">MNQYQATHDSTLNTSLSKQKYSFPRARREPIQNKSATDQLSYKLPQSLGTRMAGIGYGLKHDFSKDAKPVPAPNQYEIQSFIENNIDKKKGSTFAYSRDQMKAHGIWGSLNQLSPGPGRYSSTNSLIDSKFTFGLKPGSLKQLNTPGPGSYEAIQITNQRGNQYISKFRSSGAAIIGKDQNRFKTLQTQNSFPEPASYDISNTGITGTGFCAKNGFKSSVLNSFPKATRKGPFDLGAKSPGPGTYKAYSEFE</sequence>
<protein>
    <submittedName>
        <fullName evidence="2">Uncharacterized protein</fullName>
    </submittedName>
</protein>
<feature type="region of interest" description="Disordered" evidence="1">
    <location>
        <begin position="1"/>
        <end position="37"/>
    </location>
</feature>
<accession>A0A8S1MDZ2</accession>
<evidence type="ECO:0000256" key="1">
    <source>
        <dbReference type="SAM" id="MobiDB-lite"/>
    </source>
</evidence>
<dbReference type="EMBL" id="CAJJDM010000057">
    <property type="protein sequence ID" value="CAD8076541.1"/>
    <property type="molecule type" value="Genomic_DNA"/>
</dbReference>
<gene>
    <name evidence="2" type="ORF">PPRIM_AZ9-3.1.T0560190</name>
</gene>